<dbReference type="PANTHER" id="PTHR43372:SF4">
    <property type="entry name" value="FATTY-ACID AMIDE HYDROLASE 2"/>
    <property type="match status" value="1"/>
</dbReference>
<dbReference type="PANTHER" id="PTHR43372">
    <property type="entry name" value="FATTY-ACID AMIDE HYDROLASE"/>
    <property type="match status" value="1"/>
</dbReference>
<dbReference type="SUPFAM" id="SSF75304">
    <property type="entry name" value="Amidase signature (AS) enzymes"/>
    <property type="match status" value="1"/>
</dbReference>
<accession>A0A4R3L7B2</accession>
<dbReference type="RefSeq" id="WP_243648673.1">
    <property type="nucleotide sequence ID" value="NZ_SMAG01000003.1"/>
</dbReference>
<gene>
    <name evidence="2" type="ORF">EDD58_103350</name>
</gene>
<dbReference type="EMBL" id="SMAG01000003">
    <property type="protein sequence ID" value="TCS94925.1"/>
    <property type="molecule type" value="Genomic_DNA"/>
</dbReference>
<name>A0A4R3L7B2_9BACL</name>
<keyword evidence="2" id="KW-0378">Hydrolase</keyword>
<dbReference type="AlphaFoldDB" id="A0A4R3L7B2"/>
<organism evidence="2 3">
    <name type="scientific">Hazenella coriacea</name>
    <dbReference type="NCBI Taxonomy" id="1179467"/>
    <lineage>
        <taxon>Bacteria</taxon>
        <taxon>Bacillati</taxon>
        <taxon>Bacillota</taxon>
        <taxon>Bacilli</taxon>
        <taxon>Bacillales</taxon>
        <taxon>Thermoactinomycetaceae</taxon>
        <taxon>Hazenella</taxon>
    </lineage>
</organism>
<dbReference type="InterPro" id="IPR052739">
    <property type="entry name" value="FAAH2"/>
</dbReference>
<evidence type="ECO:0000259" key="1">
    <source>
        <dbReference type="Pfam" id="PF01425"/>
    </source>
</evidence>
<dbReference type="Proteomes" id="UP000294937">
    <property type="component" value="Unassembled WGS sequence"/>
</dbReference>
<dbReference type="PROSITE" id="PS00571">
    <property type="entry name" value="AMIDASES"/>
    <property type="match status" value="1"/>
</dbReference>
<feature type="domain" description="Amidase" evidence="1">
    <location>
        <begin position="25"/>
        <end position="454"/>
    </location>
</feature>
<dbReference type="InterPro" id="IPR023631">
    <property type="entry name" value="Amidase_dom"/>
</dbReference>
<evidence type="ECO:0000313" key="3">
    <source>
        <dbReference type="Proteomes" id="UP000294937"/>
    </source>
</evidence>
<keyword evidence="3" id="KW-1185">Reference proteome</keyword>
<protein>
    <submittedName>
        <fullName evidence="2">Amidase/fatty acid amide hydrolase 2</fullName>
    </submittedName>
</protein>
<dbReference type="Gene3D" id="3.90.1300.10">
    <property type="entry name" value="Amidase signature (AS) domain"/>
    <property type="match status" value="1"/>
</dbReference>
<proteinExistence type="predicted"/>
<dbReference type="Pfam" id="PF01425">
    <property type="entry name" value="Amidase"/>
    <property type="match status" value="1"/>
</dbReference>
<dbReference type="GO" id="GO:0012505">
    <property type="term" value="C:endomembrane system"/>
    <property type="evidence" value="ECO:0007669"/>
    <property type="project" value="TreeGrafter"/>
</dbReference>
<reference evidence="2 3" key="1">
    <citation type="submission" date="2019-03" db="EMBL/GenBank/DDBJ databases">
        <title>Genomic Encyclopedia of Type Strains, Phase IV (KMG-IV): sequencing the most valuable type-strain genomes for metagenomic binning, comparative biology and taxonomic classification.</title>
        <authorList>
            <person name="Goeker M."/>
        </authorList>
    </citation>
    <scope>NUCLEOTIDE SEQUENCE [LARGE SCALE GENOMIC DNA]</scope>
    <source>
        <strain evidence="2 3">DSM 45707</strain>
    </source>
</reference>
<dbReference type="GO" id="GO:0016787">
    <property type="term" value="F:hydrolase activity"/>
    <property type="evidence" value="ECO:0007669"/>
    <property type="project" value="UniProtKB-KW"/>
</dbReference>
<evidence type="ECO:0000313" key="2">
    <source>
        <dbReference type="EMBL" id="TCS94925.1"/>
    </source>
</evidence>
<sequence>MNELISMDATTLADKIRKSQLTPLEVTGAYIKHIHRVNPHLNAMIQNRFQEAKQEAKKMTNQLHTRQASTSGRLFGVPISIKESFMVKGMKTTGGLPSRQQLVDEQDAEVVRRLKNEGAIILGKTNTPALCFCQETDNTVYGRTNNPWDLSRTVGGSSGGEAALIAVGGAAVGVGSDIGGSIRFPAHFNGVIGFKSGNRQVPSEGSFPPITFPLQEQMLGIGAFSKSVDDSQLIYEIISDHHLEKRDLQTFKVVIPDLPADLPMQSETLRQLQHVQQLLSTEFTMHRDQPPYFQESAWMWQQIMSVDGGKNLVDLAAERGWSSVISDWTKAKIGLKPHLHPYLTWALMGAKMFKPNTQSWEKLVQLITIAQQAVDQYLRDRILILPVYHSTAPQHGKLYSEIFSIRKTFMKYMPTISYANTFGLPTLIMPIGTDEANMPLAVQLITAVGQEDALFQLGRYLEPLVRGYQRCTTFD</sequence>
<comment type="caution">
    <text evidence="2">The sequence shown here is derived from an EMBL/GenBank/DDBJ whole genome shotgun (WGS) entry which is preliminary data.</text>
</comment>
<dbReference type="InterPro" id="IPR036928">
    <property type="entry name" value="AS_sf"/>
</dbReference>
<dbReference type="InterPro" id="IPR020556">
    <property type="entry name" value="Amidase_CS"/>
</dbReference>